<evidence type="ECO:0000313" key="2">
    <source>
        <dbReference type="EMBL" id="CAH1394280.1"/>
    </source>
</evidence>
<reference evidence="2" key="1">
    <citation type="submission" date="2022-01" db="EMBL/GenBank/DDBJ databases">
        <authorList>
            <person name="King R."/>
        </authorList>
    </citation>
    <scope>NUCLEOTIDE SEQUENCE</scope>
</reference>
<evidence type="ECO:0000256" key="1">
    <source>
        <dbReference type="SAM" id="MobiDB-lite"/>
    </source>
</evidence>
<keyword evidence="3" id="KW-1185">Reference proteome</keyword>
<dbReference type="Gene3D" id="3.30.420.10">
    <property type="entry name" value="Ribonuclease H-like superfamily/Ribonuclease H"/>
    <property type="match status" value="1"/>
</dbReference>
<sequence length="78" mass="8961">MIFCLLEVIRFSSRIPLHLTRPGQHSSGCKRTFQSSSLPRIDGSPDLNPLDYQLWSKLERMACHRAHLNLESLKQSLV</sequence>
<accession>A0A9P0EBD8</accession>
<name>A0A9P0EBD8_NEZVI</name>
<feature type="region of interest" description="Disordered" evidence="1">
    <location>
        <begin position="23"/>
        <end position="44"/>
    </location>
</feature>
<gene>
    <name evidence="2" type="ORF">NEZAVI_LOCUS4809</name>
</gene>
<dbReference type="GO" id="GO:0003676">
    <property type="term" value="F:nucleic acid binding"/>
    <property type="evidence" value="ECO:0007669"/>
    <property type="project" value="InterPro"/>
</dbReference>
<organism evidence="2 3">
    <name type="scientific">Nezara viridula</name>
    <name type="common">Southern green stink bug</name>
    <name type="synonym">Cimex viridulus</name>
    <dbReference type="NCBI Taxonomy" id="85310"/>
    <lineage>
        <taxon>Eukaryota</taxon>
        <taxon>Metazoa</taxon>
        <taxon>Ecdysozoa</taxon>
        <taxon>Arthropoda</taxon>
        <taxon>Hexapoda</taxon>
        <taxon>Insecta</taxon>
        <taxon>Pterygota</taxon>
        <taxon>Neoptera</taxon>
        <taxon>Paraneoptera</taxon>
        <taxon>Hemiptera</taxon>
        <taxon>Heteroptera</taxon>
        <taxon>Panheteroptera</taxon>
        <taxon>Pentatomomorpha</taxon>
        <taxon>Pentatomoidea</taxon>
        <taxon>Pentatomidae</taxon>
        <taxon>Pentatominae</taxon>
        <taxon>Nezara</taxon>
    </lineage>
</organism>
<dbReference type="EMBL" id="OV725078">
    <property type="protein sequence ID" value="CAH1394280.1"/>
    <property type="molecule type" value="Genomic_DNA"/>
</dbReference>
<feature type="compositionally biased region" description="Polar residues" evidence="1">
    <location>
        <begin position="23"/>
        <end position="38"/>
    </location>
</feature>
<dbReference type="OrthoDB" id="6618313at2759"/>
<dbReference type="Proteomes" id="UP001152798">
    <property type="component" value="Chromosome 2"/>
</dbReference>
<protein>
    <submittedName>
        <fullName evidence="2">Uncharacterized protein</fullName>
    </submittedName>
</protein>
<evidence type="ECO:0000313" key="3">
    <source>
        <dbReference type="Proteomes" id="UP001152798"/>
    </source>
</evidence>
<proteinExistence type="predicted"/>
<dbReference type="InterPro" id="IPR036397">
    <property type="entry name" value="RNaseH_sf"/>
</dbReference>
<dbReference type="AlphaFoldDB" id="A0A9P0EBD8"/>